<dbReference type="GO" id="GO:0005840">
    <property type="term" value="C:ribosome"/>
    <property type="evidence" value="ECO:0007669"/>
    <property type="project" value="UniProtKB-KW"/>
</dbReference>
<feature type="zinc finger region" description="C4-type" evidence="10">
    <location>
        <begin position="8"/>
        <end position="38"/>
    </location>
</feature>
<evidence type="ECO:0000256" key="10">
    <source>
        <dbReference type="HAMAP-Rule" id="MF_00773"/>
    </source>
</evidence>
<dbReference type="GO" id="GO:0003735">
    <property type="term" value="F:structural constituent of ribosome"/>
    <property type="evidence" value="ECO:0007669"/>
    <property type="project" value="InterPro"/>
</dbReference>
<dbReference type="HAMAP" id="MF_00773">
    <property type="entry name" value="Ribosomal_eL24"/>
    <property type="match status" value="1"/>
</dbReference>
<proteinExistence type="inferred from homology"/>
<dbReference type="InterPro" id="IPR055345">
    <property type="entry name" value="Ribosomal_eL24-rel_arc"/>
</dbReference>
<comment type="function">
    <text evidence="10">Binds to the 23S rRNA.</text>
</comment>
<evidence type="ECO:0000256" key="1">
    <source>
        <dbReference type="ARBA" id="ARBA00005647"/>
    </source>
</evidence>
<feature type="binding site" evidence="10">
    <location>
        <position position="8"/>
    </location>
    <ligand>
        <name>Zn(2+)</name>
        <dbReference type="ChEBI" id="CHEBI:29105"/>
    </ligand>
</feature>
<keyword evidence="13" id="KW-1185">Reference proteome</keyword>
<reference evidence="12 13" key="1">
    <citation type="submission" date="2015-04" db="EMBL/GenBank/DDBJ databases">
        <title>The complete genome sequence of the hyperthermophilic, obligate iron-reducing archaeon Geoglobus ahangari strain 234T.</title>
        <authorList>
            <person name="Manzella M.P."/>
            <person name="Holmes D.E."/>
            <person name="Rocheleau J.M."/>
            <person name="Chung A."/>
            <person name="Reguera G."/>
            <person name="Kashefi K."/>
        </authorList>
    </citation>
    <scope>NUCLEOTIDE SEQUENCE [LARGE SCALE GENOMIC DNA]</scope>
    <source>
        <strain evidence="12 13">234</strain>
    </source>
</reference>
<accession>A0A0F7DCB2</accession>
<dbReference type="STRING" id="113653.GAH_00104"/>
<evidence type="ECO:0000259" key="11">
    <source>
        <dbReference type="SMART" id="SM00746"/>
    </source>
</evidence>
<evidence type="ECO:0000256" key="5">
    <source>
        <dbReference type="ARBA" id="ARBA00022833"/>
    </source>
</evidence>
<organism evidence="12 13">
    <name type="scientific">Geoglobus ahangari</name>
    <dbReference type="NCBI Taxonomy" id="113653"/>
    <lineage>
        <taxon>Archaea</taxon>
        <taxon>Methanobacteriati</taxon>
        <taxon>Methanobacteriota</taxon>
        <taxon>Archaeoglobi</taxon>
        <taxon>Archaeoglobales</taxon>
        <taxon>Archaeoglobaceae</taxon>
        <taxon>Geoglobus</taxon>
    </lineage>
</organism>
<keyword evidence="8 10" id="KW-0687">Ribonucleoprotein</keyword>
<dbReference type="KEGG" id="gah:GAH_00104"/>
<dbReference type="InterPro" id="IPR038630">
    <property type="entry name" value="L24e/L24_sf"/>
</dbReference>
<comment type="subunit">
    <text evidence="9 10">Part of the 50S ribosomal subunit. Forms a cluster with proteins L3 and L14.</text>
</comment>
<dbReference type="CDD" id="cd00472">
    <property type="entry name" value="Ribosomal_L24e_L24"/>
    <property type="match status" value="1"/>
</dbReference>
<dbReference type="HOGENOM" id="CLU_190191_0_0_2"/>
<evidence type="ECO:0000256" key="9">
    <source>
        <dbReference type="ARBA" id="ARBA00062681"/>
    </source>
</evidence>
<dbReference type="AlphaFoldDB" id="A0A0F7DCB2"/>
<comment type="similarity">
    <text evidence="1 10">Belongs to the eukaryotic ribosomal protein eL24 family.</text>
</comment>
<keyword evidence="5 10" id="KW-0862">Zinc</keyword>
<name>A0A0F7DCB2_9EURY</name>
<dbReference type="GO" id="GO:0006412">
    <property type="term" value="P:translation"/>
    <property type="evidence" value="ECO:0007669"/>
    <property type="project" value="UniProtKB-UniRule"/>
</dbReference>
<dbReference type="InterPro" id="IPR023442">
    <property type="entry name" value="Ribosomal_eL24_CS"/>
</dbReference>
<dbReference type="PANTHER" id="PTHR10792">
    <property type="entry name" value="60S RIBOSOMAL PROTEIN L24"/>
    <property type="match status" value="1"/>
</dbReference>
<evidence type="ECO:0000256" key="6">
    <source>
        <dbReference type="ARBA" id="ARBA00022884"/>
    </source>
</evidence>
<gene>
    <name evidence="10" type="primary">rpl24e</name>
    <name evidence="12" type="ORF">GAH_00104</name>
</gene>
<dbReference type="InterPro" id="IPR056366">
    <property type="entry name" value="Ribosomal_eL24"/>
</dbReference>
<sequence length="62" mass="7379">MAVEKRICSFCGEEIEPGTGKIYVRRDGKILHFCSRKCEKNMVVLKRNPRKLKWTKYYVRGQ</sequence>
<evidence type="ECO:0000256" key="8">
    <source>
        <dbReference type="ARBA" id="ARBA00023274"/>
    </source>
</evidence>
<keyword evidence="3 10" id="KW-0699">rRNA-binding</keyword>
<dbReference type="PANTHER" id="PTHR10792:SF1">
    <property type="entry name" value="RIBOSOMAL PROTEIN L24"/>
    <property type="match status" value="1"/>
</dbReference>
<feature type="domain" description="TRASH" evidence="11">
    <location>
        <begin position="8"/>
        <end position="46"/>
    </location>
</feature>
<dbReference type="Pfam" id="PF01246">
    <property type="entry name" value="Ribosomal_L24e"/>
    <property type="match status" value="1"/>
</dbReference>
<dbReference type="Proteomes" id="UP000034723">
    <property type="component" value="Chromosome"/>
</dbReference>
<feature type="binding site" evidence="10">
    <location>
        <position position="38"/>
    </location>
    <ligand>
        <name>Zn(2+)</name>
        <dbReference type="ChEBI" id="CHEBI:29105"/>
    </ligand>
</feature>
<feature type="binding site" evidence="10">
    <location>
        <position position="11"/>
    </location>
    <ligand>
        <name>Zn(2+)</name>
        <dbReference type="ChEBI" id="CHEBI:29105"/>
    </ligand>
</feature>
<keyword evidence="7 10" id="KW-0689">Ribosomal protein</keyword>
<evidence type="ECO:0000256" key="3">
    <source>
        <dbReference type="ARBA" id="ARBA00022730"/>
    </source>
</evidence>
<dbReference type="InterPro" id="IPR000988">
    <property type="entry name" value="Ribosomal_eL24-rel_N"/>
</dbReference>
<dbReference type="GO" id="GO:1990904">
    <property type="term" value="C:ribonucleoprotein complex"/>
    <property type="evidence" value="ECO:0007669"/>
    <property type="project" value="UniProtKB-KW"/>
</dbReference>
<evidence type="ECO:0000256" key="2">
    <source>
        <dbReference type="ARBA" id="ARBA00022723"/>
    </source>
</evidence>
<dbReference type="EMBL" id="CP011267">
    <property type="protein sequence ID" value="AKG92536.1"/>
    <property type="molecule type" value="Genomic_DNA"/>
</dbReference>
<dbReference type="InterPro" id="IPR011017">
    <property type="entry name" value="TRASH_dom"/>
</dbReference>
<keyword evidence="4 10" id="KW-0863">Zinc-finger</keyword>
<protein>
    <recommendedName>
        <fullName evidence="10">Large ribosomal subunit protein eL24</fullName>
    </recommendedName>
</protein>
<keyword evidence="6 10" id="KW-0694">RNA-binding</keyword>
<dbReference type="GO" id="GO:0019843">
    <property type="term" value="F:rRNA binding"/>
    <property type="evidence" value="ECO:0007669"/>
    <property type="project" value="UniProtKB-UniRule"/>
</dbReference>
<dbReference type="FunCoup" id="A0A0F7DCB2">
    <property type="interactions" value="59"/>
</dbReference>
<dbReference type="InParanoid" id="A0A0F7DCB2"/>
<dbReference type="SUPFAM" id="SSF57716">
    <property type="entry name" value="Glucocorticoid receptor-like (DNA-binding domain)"/>
    <property type="match status" value="1"/>
</dbReference>
<evidence type="ECO:0000313" key="12">
    <source>
        <dbReference type="EMBL" id="AKG92536.1"/>
    </source>
</evidence>
<evidence type="ECO:0000256" key="4">
    <source>
        <dbReference type="ARBA" id="ARBA00022771"/>
    </source>
</evidence>
<feature type="binding site" evidence="10">
    <location>
        <position position="34"/>
    </location>
    <ligand>
        <name>Zn(2+)</name>
        <dbReference type="ChEBI" id="CHEBI:29105"/>
    </ligand>
</feature>
<evidence type="ECO:0000256" key="7">
    <source>
        <dbReference type="ARBA" id="ARBA00022980"/>
    </source>
</evidence>
<dbReference type="PROSITE" id="PS01073">
    <property type="entry name" value="RIBOSOMAL_L24E"/>
    <property type="match status" value="1"/>
</dbReference>
<dbReference type="Gene3D" id="2.30.170.20">
    <property type="entry name" value="Ribosomal protein L24e"/>
    <property type="match status" value="1"/>
</dbReference>
<dbReference type="NCBIfam" id="NF034186">
    <property type="entry name" value="PRK14891.1-1"/>
    <property type="match status" value="1"/>
</dbReference>
<dbReference type="SMART" id="SM00746">
    <property type="entry name" value="TRASH"/>
    <property type="match status" value="1"/>
</dbReference>
<keyword evidence="2 10" id="KW-0479">Metal-binding</keyword>
<dbReference type="GO" id="GO:0008270">
    <property type="term" value="F:zinc ion binding"/>
    <property type="evidence" value="ECO:0007669"/>
    <property type="project" value="UniProtKB-UniRule"/>
</dbReference>
<evidence type="ECO:0000313" key="13">
    <source>
        <dbReference type="Proteomes" id="UP000034723"/>
    </source>
</evidence>
<dbReference type="FunFam" id="2.30.170.20:FF:000001">
    <property type="entry name" value="probable ribosome biogenesis protein RLP24"/>
    <property type="match status" value="1"/>
</dbReference>
<comment type="cofactor">
    <cofactor evidence="10">
        <name>Zn(2+)</name>
        <dbReference type="ChEBI" id="CHEBI:29105"/>
    </cofactor>
    <text evidence="10">Binds 1 zinc ion per subunit.</text>
</comment>